<dbReference type="PRINTS" id="PR01590">
    <property type="entry name" value="HTHFIS"/>
</dbReference>
<dbReference type="FunFam" id="3.40.50.300:FF:000006">
    <property type="entry name" value="DNA-binding transcriptional regulator NtrC"/>
    <property type="match status" value="1"/>
</dbReference>
<dbReference type="InterPro" id="IPR025943">
    <property type="entry name" value="Sigma_54_int_dom_ATP-bd_2"/>
</dbReference>
<accession>A0A3B1C984</accession>
<dbReference type="Pfam" id="PF02954">
    <property type="entry name" value="HTH_8"/>
    <property type="match status" value="1"/>
</dbReference>
<reference evidence="8" key="1">
    <citation type="submission" date="2018-06" db="EMBL/GenBank/DDBJ databases">
        <authorList>
            <person name="Zhirakovskaya E."/>
        </authorList>
    </citation>
    <scope>NUCLEOTIDE SEQUENCE</scope>
</reference>
<dbReference type="CDD" id="cd00009">
    <property type="entry name" value="AAA"/>
    <property type="match status" value="1"/>
</dbReference>
<dbReference type="PROSITE" id="PS00675">
    <property type="entry name" value="SIGMA54_INTERACT_1"/>
    <property type="match status" value="1"/>
</dbReference>
<dbReference type="GO" id="GO:0016829">
    <property type="term" value="F:lyase activity"/>
    <property type="evidence" value="ECO:0007669"/>
    <property type="project" value="UniProtKB-KW"/>
</dbReference>
<dbReference type="InterPro" id="IPR027417">
    <property type="entry name" value="P-loop_NTPase"/>
</dbReference>
<dbReference type="SUPFAM" id="SSF55781">
    <property type="entry name" value="GAF domain-like"/>
    <property type="match status" value="1"/>
</dbReference>
<dbReference type="SMART" id="SM00382">
    <property type="entry name" value="AAA"/>
    <property type="match status" value="1"/>
</dbReference>
<gene>
    <name evidence="8" type="ORF">MNBD_IGNAVI01-3068</name>
</gene>
<dbReference type="GO" id="GO:0043565">
    <property type="term" value="F:sequence-specific DNA binding"/>
    <property type="evidence" value="ECO:0007669"/>
    <property type="project" value="InterPro"/>
</dbReference>
<dbReference type="InterPro" id="IPR025662">
    <property type="entry name" value="Sigma_54_int_dom_ATP-bd_1"/>
</dbReference>
<keyword evidence="5" id="KW-0010">Activator</keyword>
<dbReference type="InterPro" id="IPR058031">
    <property type="entry name" value="AAA_lid_NorR"/>
</dbReference>
<dbReference type="EMBL" id="UOGD01000169">
    <property type="protein sequence ID" value="VAX20438.1"/>
    <property type="molecule type" value="Genomic_DNA"/>
</dbReference>
<proteinExistence type="predicted"/>
<evidence type="ECO:0000256" key="2">
    <source>
        <dbReference type="ARBA" id="ARBA00022840"/>
    </source>
</evidence>
<evidence type="ECO:0000259" key="7">
    <source>
        <dbReference type="PROSITE" id="PS50045"/>
    </source>
</evidence>
<evidence type="ECO:0000256" key="4">
    <source>
        <dbReference type="ARBA" id="ARBA00023125"/>
    </source>
</evidence>
<dbReference type="Gene3D" id="1.10.10.60">
    <property type="entry name" value="Homeodomain-like"/>
    <property type="match status" value="1"/>
</dbReference>
<dbReference type="SUPFAM" id="SSF46689">
    <property type="entry name" value="Homeodomain-like"/>
    <property type="match status" value="1"/>
</dbReference>
<name>A0A3B1C984_9ZZZZ</name>
<feature type="domain" description="Sigma-54 factor interaction" evidence="7">
    <location>
        <begin position="197"/>
        <end position="427"/>
    </location>
</feature>
<dbReference type="Pfam" id="PF00158">
    <property type="entry name" value="Sigma54_activat"/>
    <property type="match status" value="1"/>
</dbReference>
<evidence type="ECO:0000256" key="5">
    <source>
        <dbReference type="ARBA" id="ARBA00023159"/>
    </source>
</evidence>
<dbReference type="PROSITE" id="PS50045">
    <property type="entry name" value="SIGMA54_INTERACT_4"/>
    <property type="match status" value="1"/>
</dbReference>
<dbReference type="AlphaFoldDB" id="A0A3B1C984"/>
<organism evidence="8">
    <name type="scientific">hydrothermal vent metagenome</name>
    <dbReference type="NCBI Taxonomy" id="652676"/>
    <lineage>
        <taxon>unclassified sequences</taxon>
        <taxon>metagenomes</taxon>
        <taxon>ecological metagenomes</taxon>
    </lineage>
</organism>
<dbReference type="Gene3D" id="1.10.8.60">
    <property type="match status" value="1"/>
</dbReference>
<dbReference type="Gene3D" id="3.30.450.40">
    <property type="match status" value="1"/>
</dbReference>
<dbReference type="InterPro" id="IPR029016">
    <property type="entry name" value="GAF-like_dom_sf"/>
</dbReference>
<keyword evidence="3" id="KW-0805">Transcription regulation</keyword>
<protein>
    <submittedName>
        <fullName evidence="8">Formate hydrogenlyase transcriptional activator</fullName>
    </submittedName>
</protein>
<sequence length="512" mass="58067">MEKNEFFKEATLRICGNLEIEESLFSVFHFLRKVMPLDWISLQLYEESLKSVRTIAIATEKEVKTVDFLTPLSKEAQEQIERKIKLKLPDVMLVVINPETEELYRDMMNFHKVKATSLMILALESKGNYIGSITLLSLGEKVFTKKDAELLSLLKEPFVISMSNTLRYREVVKLKDMLADDNRYLHREMHHLIGDDIIGANFGLKDVMEKVSQVANLDSPVLLLGETGVGKDVIANAIHYSSSRREGPFVKVNCGAIPESLIDSELFGHEKGAFTGAVTQKRGRFERADKGTIFLDEIGELPLQAQVRLLRVLQHKEIERIGGSKTIKLDIRFITATNRDLEEMVKANQFREDLWFRLNVFPIRIPPLRERKSDIPALLQYFIEKKAKELKLPGIPELAPSAIEPLINYEWKGNVRELENIVERALIINPFGPISFDNIDGIKFAKTAKTSMVTDGTETLDIITTRYIKQVLKKTGGKINGSGGAAEILGVNPNTLRNRMRKLGIPFGREMN</sequence>
<dbReference type="GO" id="GO:0005524">
    <property type="term" value="F:ATP binding"/>
    <property type="evidence" value="ECO:0007669"/>
    <property type="project" value="UniProtKB-KW"/>
</dbReference>
<evidence type="ECO:0000256" key="1">
    <source>
        <dbReference type="ARBA" id="ARBA00022741"/>
    </source>
</evidence>
<keyword evidence="4" id="KW-0238">DNA-binding</keyword>
<dbReference type="PANTHER" id="PTHR32071:SF117">
    <property type="entry name" value="PTS-DEPENDENT DIHYDROXYACETONE KINASE OPERON REGULATORY PROTEIN-RELATED"/>
    <property type="match status" value="1"/>
</dbReference>
<dbReference type="Gene3D" id="3.40.50.300">
    <property type="entry name" value="P-loop containing nucleotide triphosphate hydrolases"/>
    <property type="match status" value="1"/>
</dbReference>
<evidence type="ECO:0000256" key="6">
    <source>
        <dbReference type="ARBA" id="ARBA00023163"/>
    </source>
</evidence>
<dbReference type="InterPro" id="IPR009057">
    <property type="entry name" value="Homeodomain-like_sf"/>
</dbReference>
<evidence type="ECO:0000256" key="3">
    <source>
        <dbReference type="ARBA" id="ARBA00023015"/>
    </source>
</evidence>
<dbReference type="InterPro" id="IPR003593">
    <property type="entry name" value="AAA+_ATPase"/>
</dbReference>
<dbReference type="Pfam" id="PF25601">
    <property type="entry name" value="AAA_lid_14"/>
    <property type="match status" value="1"/>
</dbReference>
<keyword evidence="2" id="KW-0067">ATP-binding</keyword>
<dbReference type="PROSITE" id="PS00676">
    <property type="entry name" value="SIGMA54_INTERACT_2"/>
    <property type="match status" value="1"/>
</dbReference>
<evidence type="ECO:0000313" key="8">
    <source>
        <dbReference type="EMBL" id="VAX20438.1"/>
    </source>
</evidence>
<keyword evidence="8" id="KW-0456">Lyase</keyword>
<dbReference type="SUPFAM" id="SSF52540">
    <property type="entry name" value="P-loop containing nucleoside triphosphate hydrolases"/>
    <property type="match status" value="1"/>
</dbReference>
<dbReference type="InterPro" id="IPR002197">
    <property type="entry name" value="HTH_Fis"/>
</dbReference>
<dbReference type="PANTHER" id="PTHR32071">
    <property type="entry name" value="TRANSCRIPTIONAL REGULATORY PROTEIN"/>
    <property type="match status" value="1"/>
</dbReference>
<dbReference type="GO" id="GO:0006355">
    <property type="term" value="P:regulation of DNA-templated transcription"/>
    <property type="evidence" value="ECO:0007669"/>
    <property type="project" value="InterPro"/>
</dbReference>
<keyword evidence="1" id="KW-0547">Nucleotide-binding</keyword>
<keyword evidence="6" id="KW-0804">Transcription</keyword>
<dbReference type="InterPro" id="IPR002078">
    <property type="entry name" value="Sigma_54_int"/>
</dbReference>